<dbReference type="SMR" id="K7L3L8"/>
<dbReference type="InParanoid" id="K7L3L8"/>
<protein>
    <submittedName>
        <fullName evidence="1 2">Uncharacterized protein</fullName>
    </submittedName>
</protein>
<organism evidence="2">
    <name type="scientific">Glycine max</name>
    <name type="common">Soybean</name>
    <name type="synonym">Glycine hispida</name>
    <dbReference type="NCBI Taxonomy" id="3847"/>
    <lineage>
        <taxon>Eukaryota</taxon>
        <taxon>Viridiplantae</taxon>
        <taxon>Streptophyta</taxon>
        <taxon>Embryophyta</taxon>
        <taxon>Tracheophyta</taxon>
        <taxon>Spermatophyta</taxon>
        <taxon>Magnoliopsida</taxon>
        <taxon>eudicotyledons</taxon>
        <taxon>Gunneridae</taxon>
        <taxon>Pentapetalae</taxon>
        <taxon>rosids</taxon>
        <taxon>fabids</taxon>
        <taxon>Fabales</taxon>
        <taxon>Fabaceae</taxon>
        <taxon>Papilionoideae</taxon>
        <taxon>50 kb inversion clade</taxon>
        <taxon>NPAAA clade</taxon>
        <taxon>indigoferoid/millettioid clade</taxon>
        <taxon>Phaseoleae</taxon>
        <taxon>Glycine</taxon>
        <taxon>Glycine subgen. Soja</taxon>
    </lineage>
</organism>
<evidence type="ECO:0000313" key="2">
    <source>
        <dbReference type="EnsemblPlants" id="KRH50785"/>
    </source>
</evidence>
<accession>K7L3L8</accession>
<dbReference type="AlphaFoldDB" id="K7L3L8"/>
<reference evidence="2" key="2">
    <citation type="submission" date="2018-02" db="UniProtKB">
        <authorList>
            <consortium name="EnsemblPlants"/>
        </authorList>
    </citation>
    <scope>IDENTIFICATION</scope>
    <source>
        <strain evidence="2">Williams 82</strain>
    </source>
</reference>
<sequence length="154" mass="17189">MTDNTRGHTLSRLEETVTLLTQNQNTLTAIQNSLHSRLDKVISRFQSLEVSSPSMSPRPSPPHMNLDIPRFDGTNALAWIFKITQFFDFHRTLKDERLQTYQGNPCGVYPDLSSFTGSGVYPDLSSLTGSGVYPDLSSFIGSGVHIIWYQSFGS</sequence>
<dbReference type="EMBL" id="CM000840">
    <property type="protein sequence ID" value="KRH50785.1"/>
    <property type="molecule type" value="Genomic_DNA"/>
</dbReference>
<gene>
    <name evidence="1" type="ORF">GLYMA_07G243800</name>
</gene>
<dbReference type="EnsemblPlants" id="KRH50785">
    <property type="protein sequence ID" value="KRH50785"/>
    <property type="gene ID" value="GLYMA_07G243800"/>
</dbReference>
<dbReference type="PaxDb" id="3847-GLYMA07G37260.1"/>
<reference evidence="1 2" key="1">
    <citation type="journal article" date="2010" name="Nature">
        <title>Genome sequence of the palaeopolyploid soybean.</title>
        <authorList>
            <person name="Schmutz J."/>
            <person name="Cannon S.B."/>
            <person name="Schlueter J."/>
            <person name="Ma J."/>
            <person name="Mitros T."/>
            <person name="Nelson W."/>
            <person name="Hyten D.L."/>
            <person name="Song Q."/>
            <person name="Thelen J.J."/>
            <person name="Cheng J."/>
            <person name="Xu D."/>
            <person name="Hellsten U."/>
            <person name="May G.D."/>
            <person name="Yu Y."/>
            <person name="Sakurai T."/>
            <person name="Umezawa T."/>
            <person name="Bhattacharyya M.K."/>
            <person name="Sandhu D."/>
            <person name="Valliyodan B."/>
            <person name="Lindquist E."/>
            <person name="Peto M."/>
            <person name="Grant D."/>
            <person name="Shu S."/>
            <person name="Goodstein D."/>
            <person name="Barry K."/>
            <person name="Futrell-Griggs M."/>
            <person name="Abernathy B."/>
            <person name="Du J."/>
            <person name="Tian Z."/>
            <person name="Zhu L."/>
            <person name="Gill N."/>
            <person name="Joshi T."/>
            <person name="Libault M."/>
            <person name="Sethuraman A."/>
            <person name="Zhang X.-C."/>
            <person name="Shinozaki K."/>
            <person name="Nguyen H.T."/>
            <person name="Wing R.A."/>
            <person name="Cregan P."/>
            <person name="Specht J."/>
            <person name="Grimwood J."/>
            <person name="Rokhsar D."/>
            <person name="Stacey G."/>
            <person name="Shoemaker R.C."/>
            <person name="Jackson S.A."/>
        </authorList>
    </citation>
    <scope>NUCLEOTIDE SEQUENCE [LARGE SCALE GENOMIC DNA]</scope>
    <source>
        <strain evidence="2">cv. Williams 82</strain>
        <tissue evidence="1">Callus</tissue>
    </source>
</reference>
<dbReference type="HOGENOM" id="CLU_1707438_0_0_1"/>
<dbReference type="Proteomes" id="UP000008827">
    <property type="component" value="Chromosome 7"/>
</dbReference>
<dbReference type="Gramene" id="KRH50785">
    <property type="protein sequence ID" value="KRH50785"/>
    <property type="gene ID" value="GLYMA_07G243800"/>
</dbReference>
<keyword evidence="3" id="KW-1185">Reference proteome</keyword>
<proteinExistence type="predicted"/>
<evidence type="ECO:0000313" key="1">
    <source>
        <dbReference type="EMBL" id="KRH50785.1"/>
    </source>
</evidence>
<reference evidence="1" key="3">
    <citation type="submission" date="2018-07" db="EMBL/GenBank/DDBJ databases">
        <title>WGS assembly of Glycine max.</title>
        <authorList>
            <person name="Schmutz J."/>
            <person name="Cannon S."/>
            <person name="Schlueter J."/>
            <person name="Ma J."/>
            <person name="Mitros T."/>
            <person name="Nelson W."/>
            <person name="Hyten D."/>
            <person name="Song Q."/>
            <person name="Thelen J."/>
            <person name="Cheng J."/>
            <person name="Xu D."/>
            <person name="Hellsten U."/>
            <person name="May G."/>
            <person name="Yu Y."/>
            <person name="Sakurai T."/>
            <person name="Umezawa T."/>
            <person name="Bhattacharyya M."/>
            <person name="Sandhu D."/>
            <person name="Valliyodan B."/>
            <person name="Lindquist E."/>
            <person name="Peto M."/>
            <person name="Grant D."/>
            <person name="Shu S."/>
            <person name="Goodstein D."/>
            <person name="Barry K."/>
            <person name="Futrell-Griggs M."/>
            <person name="Abernathy B."/>
            <person name="Du J."/>
            <person name="Tian Z."/>
            <person name="Zhu L."/>
            <person name="Gill N."/>
            <person name="Joshi T."/>
            <person name="Libault M."/>
            <person name="Sethuraman A."/>
            <person name="Zhang X."/>
            <person name="Shinozaki K."/>
            <person name="Nguyen H."/>
            <person name="Wing R."/>
            <person name="Cregan P."/>
            <person name="Specht J."/>
            <person name="Grimwood J."/>
            <person name="Rokhsar D."/>
            <person name="Stacey G."/>
            <person name="Shoemaker R."/>
            <person name="Jackson S."/>
        </authorList>
    </citation>
    <scope>NUCLEOTIDE SEQUENCE</scope>
    <source>
        <tissue evidence="1">Callus</tissue>
    </source>
</reference>
<evidence type="ECO:0000313" key="3">
    <source>
        <dbReference type="Proteomes" id="UP000008827"/>
    </source>
</evidence>
<name>K7L3L8_SOYBN</name>